<dbReference type="Pfam" id="PF00724">
    <property type="entry name" value="Oxidored_FMN"/>
    <property type="match status" value="1"/>
</dbReference>
<dbReference type="FunFam" id="3.20.20.70:FF:000059">
    <property type="entry name" value="N-ethylmaleimide reductase, FMN-linked"/>
    <property type="match status" value="1"/>
</dbReference>
<evidence type="ECO:0000313" key="5">
    <source>
        <dbReference type="EMBL" id="SKB91214.1"/>
    </source>
</evidence>
<evidence type="ECO:0000256" key="2">
    <source>
        <dbReference type="ARBA" id="ARBA00005979"/>
    </source>
</evidence>
<keyword evidence="6" id="KW-1185">Reference proteome</keyword>
<dbReference type="AlphaFoldDB" id="A0A1T5F4R7"/>
<dbReference type="GO" id="GO:0010181">
    <property type="term" value="F:FMN binding"/>
    <property type="evidence" value="ECO:0007669"/>
    <property type="project" value="InterPro"/>
</dbReference>
<dbReference type="OrthoDB" id="9772736at2"/>
<protein>
    <submittedName>
        <fullName evidence="5">N-ethylmaleimide reductase</fullName>
    </submittedName>
</protein>
<dbReference type="Proteomes" id="UP000189981">
    <property type="component" value="Unassembled WGS sequence"/>
</dbReference>
<dbReference type="PANTHER" id="PTHR22893">
    <property type="entry name" value="NADH OXIDOREDUCTASE-RELATED"/>
    <property type="match status" value="1"/>
</dbReference>
<name>A0A1T5F4R7_9SPHI</name>
<organism evidence="5 6">
    <name type="scientific">Daejeonella lutea</name>
    <dbReference type="NCBI Taxonomy" id="572036"/>
    <lineage>
        <taxon>Bacteria</taxon>
        <taxon>Pseudomonadati</taxon>
        <taxon>Bacteroidota</taxon>
        <taxon>Sphingobacteriia</taxon>
        <taxon>Sphingobacteriales</taxon>
        <taxon>Sphingobacteriaceae</taxon>
        <taxon>Daejeonella</taxon>
    </lineage>
</organism>
<dbReference type="InterPro" id="IPR013785">
    <property type="entry name" value="Aldolase_TIM"/>
</dbReference>
<proteinExistence type="inferred from homology"/>
<comment type="cofactor">
    <cofactor evidence="1">
        <name>FMN</name>
        <dbReference type="ChEBI" id="CHEBI:58210"/>
    </cofactor>
</comment>
<dbReference type="GO" id="GO:0005829">
    <property type="term" value="C:cytosol"/>
    <property type="evidence" value="ECO:0007669"/>
    <property type="project" value="TreeGrafter"/>
</dbReference>
<comment type="similarity">
    <text evidence="2">Belongs to the NADH:flavin oxidoreductase/NADH oxidase family.</text>
</comment>
<evidence type="ECO:0000256" key="3">
    <source>
        <dbReference type="ARBA" id="ARBA00023002"/>
    </source>
</evidence>
<dbReference type="STRING" id="572036.SAMN05661099_3421"/>
<dbReference type="PANTHER" id="PTHR22893:SF91">
    <property type="entry name" value="NADPH DEHYDROGENASE 2-RELATED"/>
    <property type="match status" value="1"/>
</dbReference>
<evidence type="ECO:0000313" key="6">
    <source>
        <dbReference type="Proteomes" id="UP000189981"/>
    </source>
</evidence>
<dbReference type="RefSeq" id="WP_079703925.1">
    <property type="nucleotide sequence ID" value="NZ_FUYR01000006.1"/>
</dbReference>
<dbReference type="SUPFAM" id="SSF51395">
    <property type="entry name" value="FMN-linked oxidoreductases"/>
    <property type="match status" value="1"/>
</dbReference>
<feature type="domain" description="NADH:flavin oxidoreductase/NADH oxidase N-terminal" evidence="4">
    <location>
        <begin position="5"/>
        <end position="337"/>
    </location>
</feature>
<keyword evidence="3" id="KW-0560">Oxidoreductase</keyword>
<accession>A0A1T5F4R7</accession>
<dbReference type="EMBL" id="FUYR01000006">
    <property type="protein sequence ID" value="SKB91214.1"/>
    <property type="molecule type" value="Genomic_DNA"/>
</dbReference>
<sequence length="361" mass="39773">MSDKLLLPYNSGSLELKNRTVMAPMTRSRATSNNIPTDIMTNYYQQRATAGLIITEGTSPSPNGLGYSSIPGIFNAEQVAGWKKVTDAVHQGGGKIVIQLMHTGRIGHPLNLPEGAEILAPSAVKAAGQMFTVKEGMQDHPEPRAFSTEEVQSTIEEYVTAAKNSIDAGFDGIELHAANGYLIEQFLNPGTNTRDDQYGGSIENRSRFLLEIVEQTVKVIGKDKVGVRFSPYGAFNDMPAYDAVDETYTYLAEKLNELEILYIHVLDHSAGNSSPDITRVKDIIRSRFQNILIFCGGFNKEKAEEELKQGIADLIAFGVPFLTNPDLVKRMEVGAELNQPDYNSFYTPGEKGYTDYPFLNT</sequence>
<dbReference type="InterPro" id="IPR045247">
    <property type="entry name" value="Oye-like"/>
</dbReference>
<evidence type="ECO:0000256" key="1">
    <source>
        <dbReference type="ARBA" id="ARBA00001917"/>
    </source>
</evidence>
<dbReference type="InterPro" id="IPR001155">
    <property type="entry name" value="OxRdtase_FMN_N"/>
</dbReference>
<evidence type="ECO:0000259" key="4">
    <source>
        <dbReference type="Pfam" id="PF00724"/>
    </source>
</evidence>
<dbReference type="Gene3D" id="3.20.20.70">
    <property type="entry name" value="Aldolase class I"/>
    <property type="match status" value="1"/>
</dbReference>
<dbReference type="GO" id="GO:0016628">
    <property type="term" value="F:oxidoreductase activity, acting on the CH-CH group of donors, NAD or NADP as acceptor"/>
    <property type="evidence" value="ECO:0007669"/>
    <property type="project" value="UniProtKB-ARBA"/>
</dbReference>
<gene>
    <name evidence="5" type="ORF">SAMN05661099_3421</name>
</gene>
<dbReference type="CDD" id="cd02933">
    <property type="entry name" value="OYE_like_FMN"/>
    <property type="match status" value="1"/>
</dbReference>
<reference evidence="6" key="1">
    <citation type="submission" date="2017-02" db="EMBL/GenBank/DDBJ databases">
        <authorList>
            <person name="Varghese N."/>
            <person name="Submissions S."/>
        </authorList>
    </citation>
    <scope>NUCLEOTIDE SEQUENCE [LARGE SCALE GENOMIC DNA]</scope>
    <source>
        <strain evidence="6">DSM 22385</strain>
    </source>
</reference>